<dbReference type="AlphaFoldDB" id="A0A451B9C8"/>
<sequence length="909" mass="99999">MKKAALLIGVSQYPANHFPSLPAAVNDARALGNVLRHPEMGGFPASHVTLLENPGRVEMELAIEQLFSERNKDDLALLYFSGHGIKDETGALYLATGETLRHPNGELARATAIAASSVRDNMTRSRARRQIIILDSCYSGAFPAGLAIKDDGNVDLEGQLIPAASTPSGAEGQAILTASTSTRYAFGEDDQDLSLYTRFLIRGIETGEADGHDNGFVTVGDLHEYACRKVQEEQPAMQPGIYLGGRGGAIRVAGVPIGDPKERYAKKVEKALDDRGEIAIAARPMLDDWRQKLGLDMADYEAIETGILVIHRQAFQDKCRQYTDTLREILKAGKTLESERAHLDDRSRQLGLMEEDAREIRTRIEQEVAAERERREKNQLLYTGSYREAIRLEGASLSDMTRVGLVRFQKELVLSDDEVADIQAKVRREEKKPSKFKKWDIVSLLGIPTALLGFIGGVLALISVVPDWHWWKPDTPAPTSTPVTSRAAAEHSKPAEPPSVAPIAKPTPVIPPKPAKLRVTAEPLDATVTLDGRSIHSPHTVKAGEYTVRISKPGHQPFEQRVTLSAGEERTLQIALTPKPARLIVRSNVSGDIVTINGDRVGPTGPEPHKRPAGQYTVRVEKEGYEPFETEILLARDEQKTLFANLVSKVPVAGQILQDRLKDGTLGPRMVVIPAGEFQMGSPKDEKGRRPNEGPQHRVRIAKAFALGVTEVTFAEYDRFAKATKRNLPDDEDWGRGQRPVINVSWQDAVAYAQWLSDQTGERYRLPTEAEWEYAARATTTTPFSTGECITTAQANYDGNVDYAGCGAKTGIYREETVPAGSLPANPWGLHEMHGNVWEWTADCWHDNYKGAPTDGRAWGKESGGNCSGRVLRGGSWSNEPGGLRSAYRSWFNPVGAFFLVGFRLARAF</sequence>
<dbReference type="InterPro" id="IPR051043">
    <property type="entry name" value="Sulfatase_Mod_Factor_Kinase"/>
</dbReference>
<dbReference type="SUPFAM" id="SSF52129">
    <property type="entry name" value="Caspase-like"/>
    <property type="match status" value="1"/>
</dbReference>
<accession>A0A451B9C8</accession>
<dbReference type="Pfam" id="PF08308">
    <property type="entry name" value="PEGA"/>
    <property type="match status" value="2"/>
</dbReference>
<dbReference type="Pfam" id="PF00656">
    <property type="entry name" value="Peptidase_C14"/>
    <property type="match status" value="1"/>
</dbReference>
<dbReference type="EMBL" id="CAADFQ010000011">
    <property type="protein sequence ID" value="VFK29738.1"/>
    <property type="molecule type" value="Genomic_DNA"/>
</dbReference>
<name>A0A451B9C8_9GAMM</name>
<dbReference type="PANTHER" id="PTHR23150">
    <property type="entry name" value="SULFATASE MODIFYING FACTOR 1, 2"/>
    <property type="match status" value="1"/>
</dbReference>
<feature type="region of interest" description="Disordered" evidence="1">
    <location>
        <begin position="476"/>
        <end position="514"/>
    </location>
</feature>
<dbReference type="GO" id="GO:0006508">
    <property type="term" value="P:proteolysis"/>
    <property type="evidence" value="ECO:0007669"/>
    <property type="project" value="InterPro"/>
</dbReference>
<dbReference type="EMBL" id="CAADFO010000015">
    <property type="protein sequence ID" value="VFK25746.1"/>
    <property type="molecule type" value="Genomic_DNA"/>
</dbReference>
<dbReference type="InterPro" id="IPR005532">
    <property type="entry name" value="SUMF_dom"/>
</dbReference>
<dbReference type="SUPFAM" id="SSF56436">
    <property type="entry name" value="C-type lectin-like"/>
    <property type="match status" value="1"/>
</dbReference>
<feature type="domain" description="Peptidase C14 caspase" evidence="2">
    <location>
        <begin position="3"/>
        <end position="238"/>
    </location>
</feature>
<feature type="domain" description="PEGA" evidence="4">
    <location>
        <begin position="516"/>
        <end position="579"/>
    </location>
</feature>
<evidence type="ECO:0000313" key="6">
    <source>
        <dbReference type="EMBL" id="VFK29738.1"/>
    </source>
</evidence>
<dbReference type="GO" id="GO:0004197">
    <property type="term" value="F:cysteine-type endopeptidase activity"/>
    <property type="evidence" value="ECO:0007669"/>
    <property type="project" value="InterPro"/>
</dbReference>
<feature type="domain" description="PEGA" evidence="4">
    <location>
        <begin position="583"/>
        <end position="647"/>
    </location>
</feature>
<dbReference type="InterPro" id="IPR029030">
    <property type="entry name" value="Caspase-like_dom_sf"/>
</dbReference>
<dbReference type="EMBL" id="CAADGH010000011">
    <property type="protein sequence ID" value="VFK74890.1"/>
    <property type="molecule type" value="Genomic_DNA"/>
</dbReference>
<reference evidence="7" key="1">
    <citation type="submission" date="2019-02" db="EMBL/GenBank/DDBJ databases">
        <authorList>
            <person name="Gruber-Vodicka R. H."/>
            <person name="Seah K. B. B."/>
        </authorList>
    </citation>
    <scope>NUCLEOTIDE SEQUENCE</scope>
    <source>
        <strain evidence="5">BECK_BZ197</strain>
        <strain evidence="7">BECK_BZ198</strain>
        <strain evidence="6">BECK_BZ199</strain>
    </source>
</reference>
<evidence type="ECO:0000313" key="5">
    <source>
        <dbReference type="EMBL" id="VFK25746.1"/>
    </source>
</evidence>
<proteinExistence type="predicted"/>
<evidence type="ECO:0000259" key="3">
    <source>
        <dbReference type="Pfam" id="PF03781"/>
    </source>
</evidence>
<dbReference type="Gene3D" id="3.40.50.1460">
    <property type="match status" value="1"/>
</dbReference>
<dbReference type="Gene3D" id="3.90.1580.10">
    <property type="entry name" value="paralog of FGE (formylglycine-generating enzyme)"/>
    <property type="match status" value="1"/>
</dbReference>
<dbReference type="InterPro" id="IPR013229">
    <property type="entry name" value="PEGA"/>
</dbReference>
<protein>
    <submittedName>
        <fullName evidence="7">Formylglycine-generating enzyme, required for sulfatase activity, contains SUMF1/FGE domain</fullName>
    </submittedName>
</protein>
<evidence type="ECO:0000313" key="7">
    <source>
        <dbReference type="EMBL" id="VFK74890.1"/>
    </source>
</evidence>
<dbReference type="InterPro" id="IPR042095">
    <property type="entry name" value="SUMF_sf"/>
</dbReference>
<gene>
    <name evidence="5" type="ORF">BECKMB1821G_GA0114241_101554</name>
    <name evidence="7" type="ORF">BECKMB1821H_GA0114242_101153</name>
    <name evidence="6" type="ORF">BECKMB1821I_GA0114274_101153</name>
</gene>
<evidence type="ECO:0000259" key="4">
    <source>
        <dbReference type="Pfam" id="PF08308"/>
    </source>
</evidence>
<evidence type="ECO:0000259" key="2">
    <source>
        <dbReference type="Pfam" id="PF00656"/>
    </source>
</evidence>
<dbReference type="NCBIfam" id="NF047832">
    <property type="entry name" value="caspase_w_EACC1"/>
    <property type="match status" value="1"/>
</dbReference>
<organism evidence="7">
    <name type="scientific">Candidatus Kentrum sp. MB</name>
    <dbReference type="NCBI Taxonomy" id="2138164"/>
    <lineage>
        <taxon>Bacteria</taxon>
        <taxon>Pseudomonadati</taxon>
        <taxon>Pseudomonadota</taxon>
        <taxon>Gammaproteobacteria</taxon>
        <taxon>Candidatus Kentrum</taxon>
    </lineage>
</organism>
<dbReference type="GO" id="GO:0120147">
    <property type="term" value="F:formylglycine-generating oxidase activity"/>
    <property type="evidence" value="ECO:0007669"/>
    <property type="project" value="TreeGrafter"/>
</dbReference>
<dbReference type="PANTHER" id="PTHR23150:SF35">
    <property type="entry name" value="BLL6746 PROTEIN"/>
    <property type="match status" value="1"/>
</dbReference>
<dbReference type="InterPro" id="IPR016187">
    <property type="entry name" value="CTDL_fold"/>
</dbReference>
<dbReference type="Gene3D" id="2.60.40.1120">
    <property type="entry name" value="Carboxypeptidase-like, regulatory domain"/>
    <property type="match status" value="1"/>
</dbReference>
<dbReference type="InterPro" id="IPR011600">
    <property type="entry name" value="Pept_C14_caspase"/>
</dbReference>
<dbReference type="Pfam" id="PF03781">
    <property type="entry name" value="FGE-sulfatase"/>
    <property type="match status" value="1"/>
</dbReference>
<evidence type="ECO:0000256" key="1">
    <source>
        <dbReference type="SAM" id="MobiDB-lite"/>
    </source>
</evidence>
<feature type="domain" description="Sulfatase-modifying factor enzyme-like" evidence="3">
    <location>
        <begin position="668"/>
        <end position="907"/>
    </location>
</feature>